<evidence type="ECO:0000313" key="3">
    <source>
        <dbReference type="Proteomes" id="UP001501474"/>
    </source>
</evidence>
<comment type="caution">
    <text evidence="2">The sequence shown here is derived from an EMBL/GenBank/DDBJ whole genome shotgun (WGS) entry which is preliminary data.</text>
</comment>
<dbReference type="EMBL" id="BAAART010000190">
    <property type="protein sequence ID" value="GAA2257768.1"/>
    <property type="molecule type" value="Genomic_DNA"/>
</dbReference>
<reference evidence="3" key="1">
    <citation type="journal article" date="2019" name="Int. J. Syst. Evol. Microbiol.">
        <title>The Global Catalogue of Microorganisms (GCM) 10K type strain sequencing project: providing services to taxonomists for standard genome sequencing and annotation.</title>
        <authorList>
            <consortium name="The Broad Institute Genomics Platform"/>
            <consortium name="The Broad Institute Genome Sequencing Center for Infectious Disease"/>
            <person name="Wu L."/>
            <person name="Ma J."/>
        </authorList>
    </citation>
    <scope>NUCLEOTIDE SEQUENCE [LARGE SCALE GENOMIC DNA]</scope>
    <source>
        <strain evidence="3">JCM 3053</strain>
    </source>
</reference>
<proteinExistence type="predicted"/>
<organism evidence="2 3">
    <name type="scientific">Streptomyces indiaensis</name>
    <dbReference type="NCBI Taxonomy" id="284033"/>
    <lineage>
        <taxon>Bacteria</taxon>
        <taxon>Bacillati</taxon>
        <taxon>Actinomycetota</taxon>
        <taxon>Actinomycetes</taxon>
        <taxon>Kitasatosporales</taxon>
        <taxon>Streptomycetaceae</taxon>
        <taxon>Streptomyces</taxon>
    </lineage>
</organism>
<gene>
    <name evidence="2" type="ORF">GCM10010104_63700</name>
</gene>
<evidence type="ECO:0000256" key="1">
    <source>
        <dbReference type="SAM" id="MobiDB-lite"/>
    </source>
</evidence>
<feature type="region of interest" description="Disordered" evidence="1">
    <location>
        <begin position="1"/>
        <end position="64"/>
    </location>
</feature>
<protein>
    <submittedName>
        <fullName evidence="2">Uncharacterized protein</fullName>
    </submittedName>
</protein>
<dbReference type="Proteomes" id="UP001501474">
    <property type="component" value="Unassembled WGS sequence"/>
</dbReference>
<accession>A0ABP5RCN4</accession>
<sequence length="64" mass="6739">MKPAARNQLSSQGRRDVDRVGLRRVGALSRTRPAAAAGQQNPRAQARRTFAQSTGTRPAGPGVG</sequence>
<evidence type="ECO:0000313" key="2">
    <source>
        <dbReference type="EMBL" id="GAA2257768.1"/>
    </source>
</evidence>
<keyword evidence="3" id="KW-1185">Reference proteome</keyword>
<name>A0ABP5RCN4_9ACTN</name>